<evidence type="ECO:0000256" key="11">
    <source>
        <dbReference type="ARBA" id="ARBA00038000"/>
    </source>
</evidence>
<dbReference type="GO" id="GO:0005524">
    <property type="term" value="F:ATP binding"/>
    <property type="evidence" value="ECO:0007669"/>
    <property type="project" value="UniProtKB-KW"/>
</dbReference>
<evidence type="ECO:0000256" key="10">
    <source>
        <dbReference type="ARBA" id="ARBA00023204"/>
    </source>
</evidence>
<keyword evidence="10" id="KW-0234">DNA repair</keyword>
<dbReference type="Gene3D" id="1.10.8.280">
    <property type="entry name" value="ABC transporter ATPase domain-like"/>
    <property type="match status" value="1"/>
</dbReference>
<dbReference type="Gene3D" id="3.40.50.300">
    <property type="entry name" value="P-loop containing nucleotide triphosphate hydrolases"/>
    <property type="match status" value="2"/>
</dbReference>
<keyword evidence="8" id="KW-0267">Excision nuclease</keyword>
<sequence length="830" mass="88741">MAATTVERVATQNTSTRTAAPSAGANSNSAQQLHDVIRVVGASENNLRHVTVDIPKRKLTVFTGVSGSGKSSLVFGTIAAEAQRSINETYNAFVQGFMQAPSRPDVDRIEGITAAISVDQSSLGGGPRSTVGTVTDALAYLRLLFSRVAEPHIGGPKAYSFNQPTVTGGGAIKKAGQKKGKAKRFTVIGGQCVTCEGMGTVTDLKLTELFDDALSLNDGALTIPGYKAGGWSVRQIVESGFVNGDKPIKDFTDKEMHDFLYREPERIKINNVNRTYEGLVPHLKNSMLSKDRESMQPHIREFVDRAVTYKPCPDCHGTRLNEGARTSTIDGVSIADAAGMQINELAEWVASLDKPQVKPVIENLLAMLDTFVDSGLGYLSLDRPAGTLSGGEAQRTKMVRHVNSALTDVTYIFDEPTTGLHPHDIERMNALLLRLRDKGNTVLVVEHKPETIAIADHVIDMGPGAGKDGGMVCFEGTVEQLRESSTATGIHLHDSIRVKDTVRERTGEITIDHASLNNLDDVTVSIPLGELVAVTGVAGSGKSSLMSELRRRSAEDGGSPEEASRADASGNAPTSDQRLIYVDQSPIKGGRRSNPATYTGMLDPIRKSFAKANNVTPSLFSANSEGACPSCHGLGTIDIDLGMMGRTSSTCEDCAGRGFSAEVLDYTLGGSTIADVMAMTVDQALPFCREAKVRRAVAILRRLSDVGLGYLTIGQPLSTLSGGELQRLKLAVHMADDGGVYVLDEPTNGLHMQDVDKLLTLLDKLVDSGKSVAVVEHHQAVMAHADWLIDLGPGAGDEGGQVVFEGTPRELVERQEPGLTGQYLREAVWA</sequence>
<keyword evidence="9" id="KW-0238">DNA-binding</keyword>
<dbReference type="PANTHER" id="PTHR43152:SF2">
    <property type="entry name" value="DRUG RESISTANCE ABC TRANSPORTER"/>
    <property type="match status" value="1"/>
</dbReference>
<dbReference type="Gene3D" id="1.20.1580.10">
    <property type="entry name" value="ABC transporter ATPase like domain"/>
    <property type="match status" value="2"/>
</dbReference>
<keyword evidence="6" id="KW-0228">DNA excision</keyword>
<dbReference type="GO" id="GO:0006281">
    <property type="term" value="P:DNA repair"/>
    <property type="evidence" value="ECO:0007669"/>
    <property type="project" value="UniProtKB-KW"/>
</dbReference>
<evidence type="ECO:0000256" key="8">
    <source>
        <dbReference type="ARBA" id="ARBA00022881"/>
    </source>
</evidence>
<name>A0AAU0PZZ2_9CORY</name>
<feature type="domain" description="ABC transporter" evidence="15">
    <location>
        <begin position="31"/>
        <end position="488"/>
    </location>
</feature>
<evidence type="ECO:0000256" key="2">
    <source>
        <dbReference type="ARBA" id="ARBA00022490"/>
    </source>
</evidence>
<dbReference type="SUPFAM" id="SSF52540">
    <property type="entry name" value="P-loop containing nucleoside triphosphate hydrolases"/>
    <property type="match status" value="2"/>
</dbReference>
<evidence type="ECO:0000256" key="13">
    <source>
        <dbReference type="ARBA" id="ARBA00042156"/>
    </source>
</evidence>
<keyword evidence="3" id="KW-0677">Repeat</keyword>
<evidence type="ECO:0000256" key="7">
    <source>
        <dbReference type="ARBA" id="ARBA00022840"/>
    </source>
</evidence>
<evidence type="ECO:0000256" key="14">
    <source>
        <dbReference type="SAM" id="MobiDB-lite"/>
    </source>
</evidence>
<dbReference type="GO" id="GO:0003677">
    <property type="term" value="F:DNA binding"/>
    <property type="evidence" value="ECO:0007669"/>
    <property type="project" value="UniProtKB-KW"/>
</dbReference>
<comment type="subcellular location">
    <subcellularLocation>
        <location evidence="1">Cytoplasm</location>
    </subcellularLocation>
</comment>
<dbReference type="SMART" id="SM00382">
    <property type="entry name" value="AAA"/>
    <property type="match status" value="2"/>
</dbReference>
<keyword evidence="5" id="KW-0227">DNA damage</keyword>
<keyword evidence="7" id="KW-0067">ATP-binding</keyword>
<organism evidence="16 17">
    <name type="scientific">Corynebacterium pseudokroppenstedtii</name>
    <dbReference type="NCBI Taxonomy" id="2804917"/>
    <lineage>
        <taxon>Bacteria</taxon>
        <taxon>Bacillati</taxon>
        <taxon>Actinomycetota</taxon>
        <taxon>Actinomycetes</taxon>
        <taxon>Mycobacteriales</taxon>
        <taxon>Corynebacteriaceae</taxon>
        <taxon>Corynebacterium</taxon>
    </lineage>
</organism>
<dbReference type="PANTHER" id="PTHR43152">
    <property type="entry name" value="UVRABC SYSTEM PROTEIN A"/>
    <property type="match status" value="1"/>
</dbReference>
<evidence type="ECO:0000256" key="9">
    <source>
        <dbReference type="ARBA" id="ARBA00023125"/>
    </source>
</evidence>
<feature type="region of interest" description="Disordered" evidence="14">
    <location>
        <begin position="552"/>
        <end position="578"/>
    </location>
</feature>
<reference evidence="16 17" key="1">
    <citation type="submission" date="2023-10" db="EMBL/GenBank/DDBJ databases">
        <title>complete genome sequence of Corynebacterium pseudokroppenstedtii P15-C1.</title>
        <authorList>
            <person name="Bruggemann H."/>
            <person name="Poehlein A."/>
        </authorList>
    </citation>
    <scope>NUCLEOTIDE SEQUENCE [LARGE SCALE GENOMIC DNA]</scope>
    <source>
        <strain evidence="16 17">P15_C1</strain>
    </source>
</reference>
<keyword evidence="4" id="KW-0547">Nucleotide-binding</keyword>
<dbReference type="InterPro" id="IPR003439">
    <property type="entry name" value="ABC_transporter-like_ATP-bd"/>
</dbReference>
<dbReference type="KEGG" id="cpsk:Q0N40_08760"/>
<dbReference type="PROSITE" id="PS50893">
    <property type="entry name" value="ABC_TRANSPORTER_2"/>
    <property type="match status" value="2"/>
</dbReference>
<evidence type="ECO:0000313" key="17">
    <source>
        <dbReference type="Proteomes" id="UP001174314"/>
    </source>
</evidence>
<dbReference type="InterPro" id="IPR027417">
    <property type="entry name" value="P-loop_NTPase"/>
</dbReference>
<dbReference type="InterPro" id="IPR003593">
    <property type="entry name" value="AAA+_ATPase"/>
</dbReference>
<accession>A0AAU0PZZ2</accession>
<dbReference type="RefSeq" id="WP_236883095.1">
    <property type="nucleotide sequence ID" value="NZ_CP137757.1"/>
</dbReference>
<proteinExistence type="inferred from homology"/>
<evidence type="ECO:0000313" key="16">
    <source>
        <dbReference type="EMBL" id="WPF24615.1"/>
    </source>
</evidence>
<dbReference type="GO" id="GO:0005737">
    <property type="term" value="C:cytoplasm"/>
    <property type="evidence" value="ECO:0007669"/>
    <property type="project" value="UniProtKB-SubCell"/>
</dbReference>
<evidence type="ECO:0000256" key="5">
    <source>
        <dbReference type="ARBA" id="ARBA00022763"/>
    </source>
</evidence>
<feature type="domain" description="ABC transporter" evidence="15">
    <location>
        <begin position="496"/>
        <end position="824"/>
    </location>
</feature>
<evidence type="ECO:0000256" key="3">
    <source>
        <dbReference type="ARBA" id="ARBA00022737"/>
    </source>
</evidence>
<comment type="similarity">
    <text evidence="11">Belongs to the ABC transporter superfamily. UvrA family.</text>
</comment>
<evidence type="ECO:0000259" key="15">
    <source>
        <dbReference type="PROSITE" id="PS50893"/>
    </source>
</evidence>
<evidence type="ECO:0000256" key="4">
    <source>
        <dbReference type="ARBA" id="ARBA00022741"/>
    </source>
</evidence>
<feature type="compositionally biased region" description="Low complexity" evidence="14">
    <location>
        <begin position="19"/>
        <end position="29"/>
    </location>
</feature>
<dbReference type="Pfam" id="PF00005">
    <property type="entry name" value="ABC_tran"/>
    <property type="match status" value="1"/>
</dbReference>
<feature type="region of interest" description="Disordered" evidence="14">
    <location>
        <begin position="1"/>
        <end position="29"/>
    </location>
</feature>
<dbReference type="EMBL" id="CP137757">
    <property type="protein sequence ID" value="WPF24615.1"/>
    <property type="molecule type" value="Genomic_DNA"/>
</dbReference>
<evidence type="ECO:0000256" key="12">
    <source>
        <dbReference type="ARBA" id="ARBA00039316"/>
    </source>
</evidence>
<keyword evidence="2" id="KW-0963">Cytoplasm</keyword>
<gene>
    <name evidence="16" type="ORF">Q0N40_08760</name>
</gene>
<dbReference type="GO" id="GO:0004518">
    <property type="term" value="F:nuclease activity"/>
    <property type="evidence" value="ECO:0007669"/>
    <property type="project" value="UniProtKB-KW"/>
</dbReference>
<evidence type="ECO:0000256" key="1">
    <source>
        <dbReference type="ARBA" id="ARBA00004496"/>
    </source>
</evidence>
<evidence type="ECO:0000256" key="6">
    <source>
        <dbReference type="ARBA" id="ARBA00022769"/>
    </source>
</evidence>
<dbReference type="Proteomes" id="UP001174314">
    <property type="component" value="Chromosome"/>
</dbReference>
<protein>
    <recommendedName>
        <fullName evidence="12">UvrABC system protein A</fullName>
    </recommendedName>
    <alternativeName>
        <fullName evidence="13">Excinuclease ABC subunit A</fullName>
    </alternativeName>
</protein>
<dbReference type="GO" id="GO:0016887">
    <property type="term" value="F:ATP hydrolysis activity"/>
    <property type="evidence" value="ECO:0007669"/>
    <property type="project" value="InterPro"/>
</dbReference>
<dbReference type="AlphaFoldDB" id="A0AAU0PZZ2"/>
<keyword evidence="17" id="KW-1185">Reference proteome</keyword>